<accession>A0A2P6N864</accession>
<dbReference type="AlphaFoldDB" id="A0A2P6N864"/>
<dbReference type="InParanoid" id="A0A2P6N864"/>
<organism evidence="1 2">
    <name type="scientific">Planoprotostelium fungivorum</name>
    <dbReference type="NCBI Taxonomy" id="1890364"/>
    <lineage>
        <taxon>Eukaryota</taxon>
        <taxon>Amoebozoa</taxon>
        <taxon>Evosea</taxon>
        <taxon>Variosea</taxon>
        <taxon>Cavosteliida</taxon>
        <taxon>Cavosteliaceae</taxon>
        <taxon>Planoprotostelium</taxon>
    </lineage>
</organism>
<dbReference type="SUPFAM" id="SSF46579">
    <property type="entry name" value="Prefoldin"/>
    <property type="match status" value="1"/>
</dbReference>
<gene>
    <name evidence="1" type="ORF">PROFUN_12218</name>
</gene>
<dbReference type="InterPro" id="IPR009053">
    <property type="entry name" value="Prefoldin"/>
</dbReference>
<comment type="caution">
    <text evidence="1">The sequence shown here is derived from an EMBL/GenBank/DDBJ whole genome shotgun (WGS) entry which is preliminary data.</text>
</comment>
<evidence type="ECO:0000313" key="1">
    <source>
        <dbReference type="EMBL" id="PRP80135.1"/>
    </source>
</evidence>
<reference evidence="1 2" key="1">
    <citation type="journal article" date="2018" name="Genome Biol. Evol.">
        <title>Multiple Roots of Fruiting Body Formation in Amoebozoa.</title>
        <authorList>
            <person name="Hillmann F."/>
            <person name="Forbes G."/>
            <person name="Novohradska S."/>
            <person name="Ferling I."/>
            <person name="Riege K."/>
            <person name="Groth M."/>
            <person name="Westermann M."/>
            <person name="Marz M."/>
            <person name="Spaller T."/>
            <person name="Winckler T."/>
            <person name="Schaap P."/>
            <person name="Glockner G."/>
        </authorList>
    </citation>
    <scope>NUCLEOTIDE SEQUENCE [LARGE SCALE GENOMIC DNA]</scope>
    <source>
        <strain evidence="1 2">Jena</strain>
    </source>
</reference>
<protein>
    <recommendedName>
        <fullName evidence="3">Prefoldin subunit 1</fullName>
    </recommendedName>
</protein>
<dbReference type="OrthoDB" id="1894836at2759"/>
<dbReference type="Proteomes" id="UP000241769">
    <property type="component" value="Unassembled WGS sequence"/>
</dbReference>
<keyword evidence="2" id="KW-1185">Reference proteome</keyword>
<sequence length="64" mass="7208">MSSKPVTEREKLHMLAVEKSEVTSLKPGRTVYQKRGNVLFQSDTKTALDSIQNRLDNASRKTST</sequence>
<evidence type="ECO:0008006" key="3">
    <source>
        <dbReference type="Google" id="ProtNLM"/>
    </source>
</evidence>
<dbReference type="EMBL" id="MDYQ01000160">
    <property type="protein sequence ID" value="PRP80135.1"/>
    <property type="molecule type" value="Genomic_DNA"/>
</dbReference>
<dbReference type="Gene3D" id="1.10.287.370">
    <property type="match status" value="1"/>
</dbReference>
<evidence type="ECO:0000313" key="2">
    <source>
        <dbReference type="Proteomes" id="UP000241769"/>
    </source>
</evidence>
<proteinExistence type="predicted"/>
<name>A0A2P6N864_9EUKA</name>